<proteinExistence type="predicted"/>
<dbReference type="InterPro" id="IPR001138">
    <property type="entry name" value="Zn2Cys6_DnaBD"/>
</dbReference>
<dbReference type="SMART" id="SM00066">
    <property type="entry name" value="GAL4"/>
    <property type="match status" value="1"/>
</dbReference>
<feature type="region of interest" description="Disordered" evidence="6">
    <location>
        <begin position="1"/>
        <end position="26"/>
    </location>
</feature>
<keyword evidence="4" id="KW-0804">Transcription</keyword>
<evidence type="ECO:0000256" key="2">
    <source>
        <dbReference type="ARBA" id="ARBA00022833"/>
    </source>
</evidence>
<dbReference type="InterPro" id="IPR036864">
    <property type="entry name" value="Zn2-C6_fun-type_DNA-bd_sf"/>
</dbReference>
<dbReference type="PROSITE" id="PS50048">
    <property type="entry name" value="ZN2_CY6_FUNGAL_2"/>
    <property type="match status" value="1"/>
</dbReference>
<evidence type="ECO:0000256" key="5">
    <source>
        <dbReference type="ARBA" id="ARBA00023242"/>
    </source>
</evidence>
<feature type="region of interest" description="Disordered" evidence="6">
    <location>
        <begin position="51"/>
        <end position="128"/>
    </location>
</feature>
<keyword evidence="9" id="KW-1185">Reference proteome</keyword>
<dbReference type="Proteomes" id="UP001285441">
    <property type="component" value="Unassembled WGS sequence"/>
</dbReference>
<dbReference type="PRINTS" id="PR00755">
    <property type="entry name" value="AFLATOXINBRP"/>
</dbReference>
<dbReference type="AlphaFoldDB" id="A0AAE0TVQ2"/>
<keyword evidence="1" id="KW-0479">Metal-binding</keyword>
<keyword evidence="2" id="KW-0862">Zinc</keyword>
<feature type="compositionally biased region" description="Low complexity" evidence="6">
    <location>
        <begin position="100"/>
        <end position="109"/>
    </location>
</feature>
<dbReference type="Gene3D" id="4.10.240.10">
    <property type="entry name" value="Zn(2)-C6 fungal-type DNA-binding domain"/>
    <property type="match status" value="1"/>
</dbReference>
<reference evidence="8" key="2">
    <citation type="submission" date="2023-06" db="EMBL/GenBank/DDBJ databases">
        <authorList>
            <consortium name="Lawrence Berkeley National Laboratory"/>
            <person name="Haridas S."/>
            <person name="Hensen N."/>
            <person name="Bonometti L."/>
            <person name="Westerberg I."/>
            <person name="Brannstrom I.O."/>
            <person name="Guillou S."/>
            <person name="Cros-Aarteil S."/>
            <person name="Calhoun S."/>
            <person name="Kuo A."/>
            <person name="Mondo S."/>
            <person name="Pangilinan J."/>
            <person name="Riley R."/>
            <person name="LaButti K."/>
            <person name="Andreopoulos B."/>
            <person name="Lipzen A."/>
            <person name="Chen C."/>
            <person name="Yanf M."/>
            <person name="Daum C."/>
            <person name="Ng V."/>
            <person name="Clum A."/>
            <person name="Steindorff A."/>
            <person name="Ohm R."/>
            <person name="Martin F."/>
            <person name="Silar P."/>
            <person name="Natvig D."/>
            <person name="Lalanne C."/>
            <person name="Gautier V."/>
            <person name="Ament-velasquez S.L."/>
            <person name="Kruys A."/>
            <person name="Hutchinson M.I."/>
            <person name="Powell A.J."/>
            <person name="Barry K."/>
            <person name="Miller A.N."/>
            <person name="Grigoriev I.V."/>
            <person name="Debuchy R."/>
            <person name="Gladieux P."/>
            <person name="Thoren M.H."/>
            <person name="Johannesson H."/>
        </authorList>
    </citation>
    <scope>NUCLEOTIDE SEQUENCE</scope>
    <source>
        <strain evidence="8">CBS 232.78</strain>
    </source>
</reference>
<protein>
    <recommendedName>
        <fullName evidence="7">Zn(2)-C6 fungal-type domain-containing protein</fullName>
    </recommendedName>
</protein>
<name>A0AAE0TVQ2_9PEZI</name>
<evidence type="ECO:0000256" key="3">
    <source>
        <dbReference type="ARBA" id="ARBA00023015"/>
    </source>
</evidence>
<comment type="caution">
    <text evidence="8">The sequence shown here is derived from an EMBL/GenBank/DDBJ whole genome shotgun (WGS) entry which is preliminary data.</text>
</comment>
<evidence type="ECO:0000313" key="9">
    <source>
        <dbReference type="Proteomes" id="UP001285441"/>
    </source>
</evidence>
<dbReference type="CDD" id="cd00067">
    <property type="entry name" value="GAL4"/>
    <property type="match status" value="1"/>
</dbReference>
<organism evidence="8 9">
    <name type="scientific">Podospora didyma</name>
    <dbReference type="NCBI Taxonomy" id="330526"/>
    <lineage>
        <taxon>Eukaryota</taxon>
        <taxon>Fungi</taxon>
        <taxon>Dikarya</taxon>
        <taxon>Ascomycota</taxon>
        <taxon>Pezizomycotina</taxon>
        <taxon>Sordariomycetes</taxon>
        <taxon>Sordariomycetidae</taxon>
        <taxon>Sordariales</taxon>
        <taxon>Podosporaceae</taxon>
        <taxon>Podospora</taxon>
    </lineage>
</organism>
<sequence length="328" mass="34588">METSGSRRLAQQLKLKDSCDPCSTSKVKCTKEKPICARCDKFGHRCYYSPARRIGRPHRPPNANTNNTGTSSSSSSSSSLLQHQHQNQKPPISPSHSTHHQSGSRSSRSTPPPPLPPPISWASSASSSSNSPSAIIDISTAMPYIESSPPQIADSHTCLLLQDPPSPAPDTAIPDTSNCHGLLLGIIGANLNSNKPPSLTEASSFITSSVTTLSRVLICPCSQDLDVALLAVAGCNVVLDVVDDLATEFPYNSSSGTAGTSNGEADPNQVIVGELRRVANLVVQFTSRYETGMEDEVSEALIGLAGELKTRLQAVVEKATSDVSSVAV</sequence>
<dbReference type="PANTHER" id="PTHR47660:SF2">
    <property type="entry name" value="TRANSCRIPTION FACTOR WITH C2H2 AND ZN(2)-CYS(6) DNA BINDING DOMAIN (EUROFUNG)"/>
    <property type="match status" value="1"/>
</dbReference>
<reference evidence="8" key="1">
    <citation type="journal article" date="2023" name="Mol. Phylogenet. Evol.">
        <title>Genome-scale phylogeny and comparative genomics of the fungal order Sordariales.</title>
        <authorList>
            <person name="Hensen N."/>
            <person name="Bonometti L."/>
            <person name="Westerberg I."/>
            <person name="Brannstrom I.O."/>
            <person name="Guillou S."/>
            <person name="Cros-Aarteil S."/>
            <person name="Calhoun S."/>
            <person name="Haridas S."/>
            <person name="Kuo A."/>
            <person name="Mondo S."/>
            <person name="Pangilinan J."/>
            <person name="Riley R."/>
            <person name="LaButti K."/>
            <person name="Andreopoulos B."/>
            <person name="Lipzen A."/>
            <person name="Chen C."/>
            <person name="Yan M."/>
            <person name="Daum C."/>
            <person name="Ng V."/>
            <person name="Clum A."/>
            <person name="Steindorff A."/>
            <person name="Ohm R.A."/>
            <person name="Martin F."/>
            <person name="Silar P."/>
            <person name="Natvig D.O."/>
            <person name="Lalanne C."/>
            <person name="Gautier V."/>
            <person name="Ament-Velasquez S.L."/>
            <person name="Kruys A."/>
            <person name="Hutchinson M.I."/>
            <person name="Powell A.J."/>
            <person name="Barry K."/>
            <person name="Miller A.N."/>
            <person name="Grigoriev I.V."/>
            <person name="Debuchy R."/>
            <person name="Gladieux P."/>
            <person name="Hiltunen Thoren M."/>
            <person name="Johannesson H."/>
        </authorList>
    </citation>
    <scope>NUCLEOTIDE SEQUENCE</scope>
    <source>
        <strain evidence="8">CBS 232.78</strain>
    </source>
</reference>
<gene>
    <name evidence="8" type="ORF">B0H63DRAFT_560926</name>
</gene>
<keyword evidence="3" id="KW-0805">Transcription regulation</keyword>
<evidence type="ECO:0000256" key="6">
    <source>
        <dbReference type="SAM" id="MobiDB-lite"/>
    </source>
</evidence>
<feature type="compositionally biased region" description="Polar residues" evidence="6">
    <location>
        <begin position="80"/>
        <end position="90"/>
    </location>
</feature>
<dbReference type="PANTHER" id="PTHR47660">
    <property type="entry name" value="TRANSCRIPTION FACTOR WITH C2H2 AND ZN(2)-CYS(6) DNA BINDING DOMAIN (EUROFUNG)-RELATED-RELATED"/>
    <property type="match status" value="1"/>
</dbReference>
<feature type="compositionally biased region" description="Pro residues" evidence="6">
    <location>
        <begin position="110"/>
        <end position="119"/>
    </location>
</feature>
<evidence type="ECO:0000256" key="1">
    <source>
        <dbReference type="ARBA" id="ARBA00022723"/>
    </source>
</evidence>
<dbReference type="PROSITE" id="PS00463">
    <property type="entry name" value="ZN2_CY6_FUNGAL_1"/>
    <property type="match status" value="1"/>
</dbReference>
<dbReference type="SUPFAM" id="SSF57701">
    <property type="entry name" value="Zn2/Cys6 DNA-binding domain"/>
    <property type="match status" value="1"/>
</dbReference>
<accession>A0AAE0TVQ2</accession>
<evidence type="ECO:0000313" key="8">
    <source>
        <dbReference type="EMBL" id="KAK3381203.1"/>
    </source>
</evidence>
<evidence type="ECO:0000256" key="4">
    <source>
        <dbReference type="ARBA" id="ARBA00023163"/>
    </source>
</evidence>
<feature type="domain" description="Zn(2)-C6 fungal-type" evidence="7">
    <location>
        <begin position="18"/>
        <end position="48"/>
    </location>
</feature>
<dbReference type="GO" id="GO:0008270">
    <property type="term" value="F:zinc ion binding"/>
    <property type="evidence" value="ECO:0007669"/>
    <property type="project" value="InterPro"/>
</dbReference>
<dbReference type="GO" id="GO:0000981">
    <property type="term" value="F:DNA-binding transcription factor activity, RNA polymerase II-specific"/>
    <property type="evidence" value="ECO:0007669"/>
    <property type="project" value="InterPro"/>
</dbReference>
<dbReference type="Pfam" id="PF00172">
    <property type="entry name" value="Zn_clus"/>
    <property type="match status" value="1"/>
</dbReference>
<evidence type="ECO:0000259" key="7">
    <source>
        <dbReference type="PROSITE" id="PS50048"/>
    </source>
</evidence>
<dbReference type="EMBL" id="JAULSW010000005">
    <property type="protein sequence ID" value="KAK3381203.1"/>
    <property type="molecule type" value="Genomic_DNA"/>
</dbReference>
<keyword evidence="5" id="KW-0539">Nucleus</keyword>